<dbReference type="AlphaFoldDB" id="A0A8J5US29"/>
<dbReference type="EMBL" id="JAGSYN010000328">
    <property type="protein sequence ID" value="KAG7660335.1"/>
    <property type="molecule type" value="Genomic_DNA"/>
</dbReference>
<proteinExistence type="predicted"/>
<protein>
    <submittedName>
        <fullName evidence="1">Uncharacterized protein</fullName>
    </submittedName>
</protein>
<dbReference type="RefSeq" id="XP_049260569.1">
    <property type="nucleotide sequence ID" value="XM_049410297.1"/>
</dbReference>
<comment type="caution">
    <text evidence="1">The sequence shown here is derived from an EMBL/GenBank/DDBJ whole genome shotgun (WGS) entry which is preliminary data.</text>
</comment>
<sequence length="185" mass="21540">MKYIVDYHIEGDALKKFYQIKLYVDERYPCRIYEEVLRYLLGCKKRNKSGDERDALKMATPDTLPKSDSVVDVRTLLHYLQEMIWHKFKYYVPDNIIRNPLISSYLITSVYKAKVNSLKQLVESATNGNKNNPTVGIKYKVILDQAQKLVPEVTNDPLQRIRDRLSDSEDLNVTMAIVNGDIHEL</sequence>
<name>A0A8J5US29_9ASCO</name>
<dbReference type="GeneID" id="73472956"/>
<evidence type="ECO:0000313" key="1">
    <source>
        <dbReference type="EMBL" id="KAG7660335.1"/>
    </source>
</evidence>
<dbReference type="Proteomes" id="UP000694255">
    <property type="component" value="Unassembled WGS sequence"/>
</dbReference>
<keyword evidence="2" id="KW-1185">Reference proteome</keyword>
<reference evidence="1 2" key="1">
    <citation type="journal article" date="2021" name="DNA Res.">
        <title>Genome analysis of Candida subhashii reveals its hybrid nature and dual mitochondrial genome conformations.</title>
        <authorList>
            <person name="Mixao V."/>
            <person name="Hegedusova E."/>
            <person name="Saus E."/>
            <person name="Pryszcz L.P."/>
            <person name="Cillingova A."/>
            <person name="Nosek J."/>
            <person name="Gabaldon T."/>
        </authorList>
    </citation>
    <scope>NUCLEOTIDE SEQUENCE [LARGE SCALE GENOMIC DNA]</scope>
    <source>
        <strain evidence="1 2">CBS 10753</strain>
    </source>
</reference>
<accession>A0A8J5US29</accession>
<organism evidence="1 2">
    <name type="scientific">[Candida] subhashii</name>
    <dbReference type="NCBI Taxonomy" id="561895"/>
    <lineage>
        <taxon>Eukaryota</taxon>
        <taxon>Fungi</taxon>
        <taxon>Dikarya</taxon>
        <taxon>Ascomycota</taxon>
        <taxon>Saccharomycotina</taxon>
        <taxon>Pichiomycetes</taxon>
        <taxon>Debaryomycetaceae</taxon>
        <taxon>Spathaspora</taxon>
    </lineage>
</organism>
<evidence type="ECO:0000313" key="2">
    <source>
        <dbReference type="Proteomes" id="UP000694255"/>
    </source>
</evidence>
<gene>
    <name evidence="1" type="ORF">J8A68_006157</name>
</gene>